<feature type="compositionally biased region" description="Polar residues" evidence="1">
    <location>
        <begin position="1"/>
        <end position="15"/>
    </location>
</feature>
<organism evidence="2 3">
    <name type="scientific">Ditylenchus destructor</name>
    <dbReference type="NCBI Taxonomy" id="166010"/>
    <lineage>
        <taxon>Eukaryota</taxon>
        <taxon>Metazoa</taxon>
        <taxon>Ecdysozoa</taxon>
        <taxon>Nematoda</taxon>
        <taxon>Chromadorea</taxon>
        <taxon>Rhabditida</taxon>
        <taxon>Tylenchina</taxon>
        <taxon>Tylenchomorpha</taxon>
        <taxon>Sphaerularioidea</taxon>
        <taxon>Anguinidae</taxon>
        <taxon>Anguininae</taxon>
        <taxon>Ditylenchus</taxon>
    </lineage>
</organism>
<dbReference type="EMBL" id="JAKKPZ010000024">
    <property type="protein sequence ID" value="KAI1710793.1"/>
    <property type="molecule type" value="Genomic_DNA"/>
</dbReference>
<accession>A0AAD4MXX1</accession>
<feature type="compositionally biased region" description="Low complexity" evidence="1">
    <location>
        <begin position="41"/>
        <end position="52"/>
    </location>
</feature>
<evidence type="ECO:0000313" key="3">
    <source>
        <dbReference type="Proteomes" id="UP001201812"/>
    </source>
</evidence>
<evidence type="ECO:0000313" key="2">
    <source>
        <dbReference type="EMBL" id="KAI1710793.1"/>
    </source>
</evidence>
<dbReference type="AlphaFoldDB" id="A0AAD4MXX1"/>
<gene>
    <name evidence="2" type="ORF">DdX_10492</name>
</gene>
<protein>
    <submittedName>
        <fullName evidence="2">Uncharacterized protein</fullName>
    </submittedName>
</protein>
<comment type="caution">
    <text evidence="2">The sequence shown here is derived from an EMBL/GenBank/DDBJ whole genome shotgun (WGS) entry which is preliminary data.</text>
</comment>
<name>A0AAD4MXX1_9BILA</name>
<proteinExistence type="predicted"/>
<dbReference type="Proteomes" id="UP001201812">
    <property type="component" value="Unassembled WGS sequence"/>
</dbReference>
<reference evidence="2" key="1">
    <citation type="submission" date="2022-01" db="EMBL/GenBank/DDBJ databases">
        <title>Genome Sequence Resource for Two Populations of Ditylenchus destructor, the Migratory Endoparasitic Phytonematode.</title>
        <authorList>
            <person name="Zhang H."/>
            <person name="Lin R."/>
            <person name="Xie B."/>
        </authorList>
    </citation>
    <scope>NUCLEOTIDE SEQUENCE</scope>
    <source>
        <strain evidence="2">BazhouSP</strain>
    </source>
</reference>
<keyword evidence="3" id="KW-1185">Reference proteome</keyword>
<sequence length="115" mass="12626">MRGSNYPTILANKSGSPRVFQGQIPSDEIDSDDESLTMGKDAPAASAADHAPNPGFSGFPEAINPGNRRCSLRSRYQSTQLADTKRFTYHTPGPELRLEKSLMEQTDTVRLRGSR</sequence>
<evidence type="ECO:0000256" key="1">
    <source>
        <dbReference type="SAM" id="MobiDB-lite"/>
    </source>
</evidence>
<feature type="region of interest" description="Disordered" evidence="1">
    <location>
        <begin position="1"/>
        <end position="68"/>
    </location>
</feature>